<organism evidence="15 16">
    <name type="scientific">Vigna mungo</name>
    <name type="common">Black gram</name>
    <name type="synonym">Phaseolus mungo</name>
    <dbReference type="NCBI Taxonomy" id="3915"/>
    <lineage>
        <taxon>Eukaryota</taxon>
        <taxon>Viridiplantae</taxon>
        <taxon>Streptophyta</taxon>
        <taxon>Embryophyta</taxon>
        <taxon>Tracheophyta</taxon>
        <taxon>Spermatophyta</taxon>
        <taxon>Magnoliopsida</taxon>
        <taxon>eudicotyledons</taxon>
        <taxon>Gunneridae</taxon>
        <taxon>Pentapetalae</taxon>
        <taxon>rosids</taxon>
        <taxon>fabids</taxon>
        <taxon>Fabales</taxon>
        <taxon>Fabaceae</taxon>
        <taxon>Papilionoideae</taxon>
        <taxon>50 kb inversion clade</taxon>
        <taxon>NPAAA clade</taxon>
        <taxon>indigoferoid/millettioid clade</taxon>
        <taxon>Phaseoleae</taxon>
        <taxon>Vigna</taxon>
    </lineage>
</organism>
<evidence type="ECO:0000256" key="2">
    <source>
        <dbReference type="ARBA" id="ARBA00003945"/>
    </source>
</evidence>
<dbReference type="EMBL" id="CP144697">
    <property type="protein sequence ID" value="WVZ14326.1"/>
    <property type="molecule type" value="Genomic_DNA"/>
</dbReference>
<dbReference type="GO" id="GO:0051539">
    <property type="term" value="F:4 iron, 4 sulfur cluster binding"/>
    <property type="evidence" value="ECO:0007669"/>
    <property type="project" value="UniProtKB-KW"/>
</dbReference>
<comment type="function">
    <text evidence="2">Catalytic subunit of the ferredoxin-thioredoxin reductase (FTR), which catalyzes the two-electron reduction of thioredoxins by the electrons provided by reduced ferredoxin.</text>
</comment>
<evidence type="ECO:0000256" key="8">
    <source>
        <dbReference type="ARBA" id="ARBA00023002"/>
    </source>
</evidence>
<dbReference type="InterPro" id="IPR036644">
    <property type="entry name" value="FTR_bsu_sf"/>
</dbReference>
<dbReference type="PANTHER" id="PTHR35113">
    <property type="entry name" value="FERREDOXIN-THIOREDOXIN REDUCTASE CATALYTIC CHAIN, CHLOROPLASTIC"/>
    <property type="match status" value="1"/>
</dbReference>
<evidence type="ECO:0000256" key="1">
    <source>
        <dbReference type="ARBA" id="ARBA00001966"/>
    </source>
</evidence>
<dbReference type="PANTHER" id="PTHR35113:SF1">
    <property type="entry name" value="FERREDOXIN-THIOREDOXIN REDUCTASE CATALYTIC CHAIN, CHLOROPLASTIC"/>
    <property type="match status" value="1"/>
</dbReference>
<proteinExistence type="inferred from homology"/>
<evidence type="ECO:0000256" key="6">
    <source>
        <dbReference type="ARBA" id="ARBA00022485"/>
    </source>
</evidence>
<comment type="subunit">
    <text evidence="12">Heterodimer of subunit A (variable subunit) and subunit B (catalytic subunit). Heterodimeric FTR forms a complex with ferredoxin and thioredoxin.</text>
</comment>
<gene>
    <name evidence="15" type="ORF">V8G54_011892</name>
</gene>
<sequence>MRKFSEQYARKSGTYFCVDKGVTSVVIKMVLPNNLSSGDSESFNMRKLCNFVRSESNWRKNLQQQRKDQEEAVDWWGNDSGIIIKVWDKCKEVDLWRRRDQGLADHKDSLGAPLCPCRLSSRICLRSIVLAVWLHSLMSSRICLHSIVLAVLMSSNFPSLSPKSLYFRHYDDKAAEAAQGFWNCPCVPMRERKECHCMLFLTPDNDFAGDEQVITLEEIKESTANM</sequence>
<evidence type="ECO:0000256" key="13">
    <source>
        <dbReference type="ARBA" id="ARBA00030295"/>
    </source>
</evidence>
<keyword evidence="16" id="KW-1185">Reference proteome</keyword>
<dbReference type="InterPro" id="IPR004209">
    <property type="entry name" value="FTR_bsu"/>
</dbReference>
<evidence type="ECO:0000256" key="5">
    <source>
        <dbReference type="ARBA" id="ARBA00018993"/>
    </source>
</evidence>
<comment type="similarity">
    <text evidence="3">Belongs to the ferredoxin thioredoxin reductase beta subunit family.</text>
</comment>
<dbReference type="GO" id="GO:0103012">
    <property type="term" value="F:ferredoxin-thioredoxin reductase activity"/>
    <property type="evidence" value="ECO:0007669"/>
    <property type="project" value="UniProtKB-EC"/>
</dbReference>
<keyword evidence="8" id="KW-0560">Oxidoreductase</keyword>
<evidence type="ECO:0000256" key="10">
    <source>
        <dbReference type="ARBA" id="ARBA00023014"/>
    </source>
</evidence>
<protein>
    <recommendedName>
        <fullName evidence="5">Ferredoxin-thioredoxin reductase catalytic chain, chloroplastic</fullName>
        <ecNumber evidence="4">1.8.7.2</ecNumber>
    </recommendedName>
    <alternativeName>
        <fullName evidence="13">Ferredoxin-thioredoxin reductase subunit B</fullName>
    </alternativeName>
</protein>
<evidence type="ECO:0000313" key="16">
    <source>
        <dbReference type="Proteomes" id="UP001374535"/>
    </source>
</evidence>
<dbReference type="Proteomes" id="UP001374535">
    <property type="component" value="Chromosome 4"/>
</dbReference>
<keyword evidence="9" id="KW-0408">Iron</keyword>
<reference evidence="15 16" key="1">
    <citation type="journal article" date="2023" name="Life. Sci Alliance">
        <title>Evolutionary insights into 3D genome organization and epigenetic landscape of Vigna mungo.</title>
        <authorList>
            <person name="Junaid A."/>
            <person name="Singh B."/>
            <person name="Bhatia S."/>
        </authorList>
    </citation>
    <scope>NUCLEOTIDE SEQUENCE [LARGE SCALE GENOMIC DNA]</scope>
    <source>
        <strain evidence="15">Urdbean</strain>
    </source>
</reference>
<keyword evidence="10" id="KW-0411">Iron-sulfur</keyword>
<accession>A0AAQ3S3B0</accession>
<name>A0AAQ3S3B0_VIGMU</name>
<comment type="cofactor">
    <cofactor evidence="1">
        <name>[4Fe-4S] cluster</name>
        <dbReference type="ChEBI" id="CHEBI:49883"/>
    </cofactor>
</comment>
<evidence type="ECO:0000313" key="15">
    <source>
        <dbReference type="EMBL" id="WVZ14326.1"/>
    </source>
</evidence>
<dbReference type="GO" id="GO:0046872">
    <property type="term" value="F:metal ion binding"/>
    <property type="evidence" value="ECO:0007669"/>
    <property type="project" value="UniProtKB-KW"/>
</dbReference>
<evidence type="ECO:0000256" key="7">
    <source>
        <dbReference type="ARBA" id="ARBA00022723"/>
    </source>
</evidence>
<dbReference type="EC" id="1.8.7.2" evidence="4"/>
<evidence type="ECO:0000256" key="12">
    <source>
        <dbReference type="ARBA" id="ARBA00026011"/>
    </source>
</evidence>
<dbReference type="SUPFAM" id="SSF57662">
    <property type="entry name" value="Ferredoxin thioredoxin reductase (FTR), catalytic beta chain"/>
    <property type="match status" value="2"/>
</dbReference>
<evidence type="ECO:0000256" key="3">
    <source>
        <dbReference type="ARBA" id="ARBA00007941"/>
    </source>
</evidence>
<evidence type="ECO:0000256" key="9">
    <source>
        <dbReference type="ARBA" id="ARBA00023004"/>
    </source>
</evidence>
<keyword evidence="6" id="KW-0004">4Fe-4S</keyword>
<dbReference type="Pfam" id="PF02943">
    <property type="entry name" value="FeThRed_B"/>
    <property type="match status" value="2"/>
</dbReference>
<evidence type="ECO:0000256" key="4">
    <source>
        <dbReference type="ARBA" id="ARBA00012358"/>
    </source>
</evidence>
<dbReference type="GO" id="GO:0016730">
    <property type="term" value="F:oxidoreductase activity, acting on iron-sulfur proteins as donors"/>
    <property type="evidence" value="ECO:0007669"/>
    <property type="project" value="InterPro"/>
</dbReference>
<dbReference type="AlphaFoldDB" id="A0AAQ3S3B0"/>
<keyword evidence="11" id="KW-1015">Disulfide bond</keyword>
<evidence type="ECO:0000256" key="11">
    <source>
        <dbReference type="ARBA" id="ARBA00023157"/>
    </source>
</evidence>
<keyword evidence="7" id="KW-0479">Metal-binding</keyword>
<dbReference type="Gene3D" id="3.90.460.10">
    <property type="entry name" value="Ferredoxin thioredoxin reductase catalytic beta subunit"/>
    <property type="match status" value="2"/>
</dbReference>
<comment type="catalytic activity">
    <reaction evidence="14">
        <text>[thioredoxin]-disulfide + 2 reduced [2Fe-2S]-[ferredoxin] + 2 H(+) = [thioredoxin]-dithiol + 2 oxidized [2Fe-2S]-[ferredoxin]</text>
        <dbReference type="Rhea" id="RHEA:42336"/>
        <dbReference type="Rhea" id="RHEA-COMP:10000"/>
        <dbReference type="Rhea" id="RHEA-COMP:10001"/>
        <dbReference type="Rhea" id="RHEA-COMP:10698"/>
        <dbReference type="Rhea" id="RHEA-COMP:10700"/>
        <dbReference type="ChEBI" id="CHEBI:15378"/>
        <dbReference type="ChEBI" id="CHEBI:29950"/>
        <dbReference type="ChEBI" id="CHEBI:33737"/>
        <dbReference type="ChEBI" id="CHEBI:33738"/>
        <dbReference type="ChEBI" id="CHEBI:50058"/>
        <dbReference type="EC" id="1.8.7.2"/>
    </reaction>
</comment>
<evidence type="ECO:0000256" key="14">
    <source>
        <dbReference type="ARBA" id="ARBA00048150"/>
    </source>
</evidence>